<name>A0ABQ2F4Q6_9DEIO</name>
<dbReference type="InterPro" id="IPR001867">
    <property type="entry name" value="OmpR/PhoB-type_DNA-bd"/>
</dbReference>
<evidence type="ECO:0000256" key="1">
    <source>
        <dbReference type="ARBA" id="ARBA00023125"/>
    </source>
</evidence>
<feature type="DNA-binding region" description="OmpR/PhoB-type" evidence="2">
    <location>
        <begin position="1"/>
        <end position="45"/>
    </location>
</feature>
<reference evidence="5" key="1">
    <citation type="journal article" date="2019" name="Int. J. Syst. Evol. Microbiol.">
        <title>The Global Catalogue of Microorganisms (GCM) 10K type strain sequencing project: providing services to taxonomists for standard genome sequencing and annotation.</title>
        <authorList>
            <consortium name="The Broad Institute Genomics Platform"/>
            <consortium name="The Broad Institute Genome Sequencing Center for Infectious Disease"/>
            <person name="Wu L."/>
            <person name="Ma J."/>
        </authorList>
    </citation>
    <scope>NUCLEOTIDE SEQUENCE [LARGE SCALE GENOMIC DNA]</scope>
    <source>
        <strain evidence="5">JCM 30331</strain>
    </source>
</reference>
<keyword evidence="1 2" id="KW-0238">DNA-binding</keyword>
<dbReference type="RefSeq" id="WP_189011913.1">
    <property type="nucleotide sequence ID" value="NZ_BMPP01000030.1"/>
</dbReference>
<dbReference type="Proteomes" id="UP000647587">
    <property type="component" value="Unassembled WGS sequence"/>
</dbReference>
<dbReference type="InterPro" id="IPR036388">
    <property type="entry name" value="WH-like_DNA-bd_sf"/>
</dbReference>
<dbReference type="PROSITE" id="PS51755">
    <property type="entry name" value="OMPR_PHOB"/>
    <property type="match status" value="1"/>
</dbReference>
<keyword evidence="5" id="KW-1185">Reference proteome</keyword>
<accession>A0ABQ2F4Q6</accession>
<gene>
    <name evidence="4" type="ORF">GCM10008955_39800</name>
</gene>
<organism evidence="4 5">
    <name type="scientific">Deinococcus malanensis</name>
    <dbReference type="NCBI Taxonomy" id="1706855"/>
    <lineage>
        <taxon>Bacteria</taxon>
        <taxon>Thermotogati</taxon>
        <taxon>Deinococcota</taxon>
        <taxon>Deinococci</taxon>
        <taxon>Deinococcales</taxon>
        <taxon>Deinococcaceae</taxon>
        <taxon>Deinococcus</taxon>
    </lineage>
</organism>
<evidence type="ECO:0000313" key="4">
    <source>
        <dbReference type="EMBL" id="GGK42047.1"/>
    </source>
</evidence>
<dbReference type="Gene3D" id="1.10.10.10">
    <property type="entry name" value="Winged helix-like DNA-binding domain superfamily/Winged helix DNA-binding domain"/>
    <property type="match status" value="1"/>
</dbReference>
<feature type="domain" description="OmpR/PhoB-type" evidence="3">
    <location>
        <begin position="1"/>
        <end position="45"/>
    </location>
</feature>
<protein>
    <recommendedName>
        <fullName evidence="3">OmpR/PhoB-type domain-containing protein</fullName>
    </recommendedName>
</protein>
<proteinExistence type="predicted"/>
<dbReference type="SUPFAM" id="SSF46894">
    <property type="entry name" value="C-terminal effector domain of the bipartite response regulators"/>
    <property type="match status" value="1"/>
</dbReference>
<comment type="caution">
    <text evidence="4">The sequence shown here is derived from an EMBL/GenBank/DDBJ whole genome shotgun (WGS) entry which is preliminary data.</text>
</comment>
<evidence type="ECO:0000256" key="2">
    <source>
        <dbReference type="PROSITE-ProRule" id="PRU01091"/>
    </source>
</evidence>
<evidence type="ECO:0000259" key="3">
    <source>
        <dbReference type="PROSITE" id="PS51755"/>
    </source>
</evidence>
<dbReference type="EMBL" id="BMPP01000030">
    <property type="protein sequence ID" value="GGK42047.1"/>
    <property type="molecule type" value="Genomic_DNA"/>
</dbReference>
<dbReference type="InterPro" id="IPR016032">
    <property type="entry name" value="Sig_transdc_resp-reg_C-effctor"/>
</dbReference>
<evidence type="ECO:0000313" key="5">
    <source>
        <dbReference type="Proteomes" id="UP000647587"/>
    </source>
</evidence>
<sequence length="45" mass="5253">MEPEVKVGDMVLRLDRQELRVALTPREFDLLSVLAQEPGKLFQRE</sequence>